<name>A0AAU8TCD9_9BURK</name>
<dbReference type="KEGG" id="bfn:OI25_6016"/>
<proteinExistence type="predicted"/>
<dbReference type="EMBL" id="CP010027">
    <property type="protein sequence ID" value="AJZ61402.1"/>
    <property type="molecule type" value="Genomic_DNA"/>
</dbReference>
<reference evidence="1 2" key="1">
    <citation type="journal article" date="2015" name="Genome Announc.">
        <title>Complete genome sequences for 59 burkholderia isolates, both pathogenic and near neighbor.</title>
        <authorList>
            <person name="Johnson S.L."/>
            <person name="Bishop-Lilly K.A."/>
            <person name="Ladner J.T."/>
            <person name="Daligault H.E."/>
            <person name="Davenport K.W."/>
            <person name="Jaissle J."/>
            <person name="Frey K.G."/>
            <person name="Koroleva G.I."/>
            <person name="Bruce D.C."/>
            <person name="Coyne S.R."/>
            <person name="Broomall S.M."/>
            <person name="Li P.E."/>
            <person name="Teshima H."/>
            <person name="Gibbons H.S."/>
            <person name="Palacios G.F."/>
            <person name="Rosenzweig C.N."/>
            <person name="Redden C.L."/>
            <person name="Xu Y."/>
            <person name="Minogue T.D."/>
            <person name="Chain P.S."/>
        </authorList>
    </citation>
    <scope>NUCLEOTIDE SEQUENCE [LARGE SCALE GENOMIC DNA]</scope>
    <source>
        <strain evidence="1 2">ATCC BAA-463</strain>
    </source>
</reference>
<evidence type="ECO:0000313" key="1">
    <source>
        <dbReference type="EMBL" id="AJZ61402.1"/>
    </source>
</evidence>
<dbReference type="GeneID" id="66521197"/>
<dbReference type="Proteomes" id="UP000032614">
    <property type="component" value="Chromosome 2"/>
</dbReference>
<organism evidence="1 2">
    <name type="scientific">Paraburkholderia fungorum</name>
    <dbReference type="NCBI Taxonomy" id="134537"/>
    <lineage>
        <taxon>Bacteria</taxon>
        <taxon>Pseudomonadati</taxon>
        <taxon>Pseudomonadota</taxon>
        <taxon>Betaproteobacteria</taxon>
        <taxon>Burkholderiales</taxon>
        <taxon>Burkholderiaceae</taxon>
        <taxon>Paraburkholderia</taxon>
    </lineage>
</organism>
<sequence length="54" mass="5773">MAVIKRKQHGKEVGDKAEFQNDIGVYTPIIYECGLASDGRTVLAVSATAGRLPP</sequence>
<dbReference type="AlphaFoldDB" id="A0AAU8TCD9"/>
<dbReference type="RefSeq" id="WP_158380725.1">
    <property type="nucleotide sequence ID" value="NZ_CP010027.1"/>
</dbReference>
<protein>
    <submittedName>
        <fullName evidence="1">Uncharacterized protein</fullName>
    </submittedName>
</protein>
<evidence type="ECO:0000313" key="2">
    <source>
        <dbReference type="Proteomes" id="UP000032614"/>
    </source>
</evidence>
<gene>
    <name evidence="1" type="ORF">OI25_6016</name>
</gene>
<accession>A0AAU8TCD9</accession>